<name>A0A8H7UYR7_9FUNG</name>
<dbReference type="PANTHER" id="PTHR11200:SF300">
    <property type="entry name" value="TYPE II INOSITOL 1,4,5-TRISPHOSPHATE 5-PHOSPHATASE"/>
    <property type="match status" value="1"/>
</dbReference>
<dbReference type="GO" id="GO:0004439">
    <property type="term" value="F:phosphatidylinositol-4,5-bisphosphate 5-phosphatase activity"/>
    <property type="evidence" value="ECO:0007669"/>
    <property type="project" value="TreeGrafter"/>
</dbReference>
<dbReference type="GO" id="GO:0046856">
    <property type="term" value="P:phosphatidylinositol dephosphorylation"/>
    <property type="evidence" value="ECO:0007669"/>
    <property type="project" value="InterPro"/>
</dbReference>
<feature type="domain" description="Rho-GAP" evidence="6">
    <location>
        <begin position="648"/>
        <end position="836"/>
    </location>
</feature>
<proteinExistence type="predicted"/>
<protein>
    <recommendedName>
        <fullName evidence="6">Rho-GAP domain-containing protein</fullName>
    </recommendedName>
</protein>
<evidence type="ECO:0000313" key="8">
    <source>
        <dbReference type="Proteomes" id="UP000603453"/>
    </source>
</evidence>
<dbReference type="SMART" id="SM00324">
    <property type="entry name" value="RhoGAP"/>
    <property type="match status" value="1"/>
</dbReference>
<organism evidence="7 8">
    <name type="scientific">Mucor saturninus</name>
    <dbReference type="NCBI Taxonomy" id="64648"/>
    <lineage>
        <taxon>Eukaryota</taxon>
        <taxon>Fungi</taxon>
        <taxon>Fungi incertae sedis</taxon>
        <taxon>Mucoromycota</taxon>
        <taxon>Mucoromycotina</taxon>
        <taxon>Mucoromycetes</taxon>
        <taxon>Mucorales</taxon>
        <taxon>Mucorineae</taxon>
        <taxon>Mucoraceae</taxon>
        <taxon>Mucor</taxon>
    </lineage>
</organism>
<dbReference type="InterPro" id="IPR000300">
    <property type="entry name" value="IPPc"/>
</dbReference>
<comment type="caution">
    <text evidence="7">The sequence shown here is derived from an EMBL/GenBank/DDBJ whole genome shotgun (WGS) entry which is preliminary data.</text>
</comment>
<sequence length="836" mass="95459">MLQFLNIFKRSKSKANPSDKPQSTEWSKTYGKYGLTPPERRPVRTNSLPNVDDNPGSALPFVLPLQRAETIHKINLKRTKTVVAPKSKQLHADNAKSHWINNQLMKRQDEFVEWDQPTAFVGTWNVHGQFPPPDLRPWLQDCDTESGTINDPDFYIIGLQEMETNTEAYFRHDPMKESTWTRTILESINGGSDAYYKVESKQLVTMLIIVIAKKVHRAAISEVQCTSAGVGLMNVMGNKGGVSVRFRLHDSYVCFVTSHLAAFAEKTEKRNQDFIELSKRLIYPNHPDPLTEYVSYSWNNGGDEGVSFMENNQAVHDWDKESSIFHNDVLIWCGDLNYRVNLNEAVIKNYVSQNKLTFLLDYDQLSIERDAGRTFPMFDEGEIEFPPTYKYDAGTNQYDTSEKRRAPSWTDRVLFKKSPVDSTRPSVELLSYKNCMTMMNSDHKPVRALFRMNIRKIDSRKQHETRQRLIQQIVDNPDTQPRGDISSSFIDFEKVRFMEYKEKNILLENTGQVLMLFKFISSGEEDVVFPPWLQVEPSSGVLAPGEKVVLRFEVTVDPTISAPLNRGEQSIEDILILRLVECKDFFISINGDYIPTCFGVPLEQLSELTVPILQVTNTAYKPMPVLNQIDVPKELWMLMNFLWSPTMFSMEPLFLEHGDLVVSTYIRDCLDNGTQFDGNVLLGGSSPTGAEGEGEQLATSMEHLNLTEDEKRRKEIVSANSMIDVLVAFLECLPEPVISTHLYERALDAGDSSDAMNILKESLAPFHRNVLLYIGIFLRQAIDAAPANCRNAREDKIIETFTVLLRPPLDFKERNPAVAKERREKFVVQLLKTCKT</sequence>
<dbReference type="InterPro" id="IPR008936">
    <property type="entry name" value="Rho_GTPase_activation_prot"/>
</dbReference>
<evidence type="ECO:0000256" key="4">
    <source>
        <dbReference type="ARBA" id="ARBA00023329"/>
    </source>
</evidence>
<dbReference type="Gene3D" id="1.10.555.10">
    <property type="entry name" value="Rho GTPase activation protein"/>
    <property type="match status" value="1"/>
</dbReference>
<dbReference type="InterPro" id="IPR036691">
    <property type="entry name" value="Endo/exonu/phosph_ase_sf"/>
</dbReference>
<dbReference type="SUPFAM" id="SSF56219">
    <property type="entry name" value="DNase I-like"/>
    <property type="match status" value="1"/>
</dbReference>
<gene>
    <name evidence="7" type="ORF">INT47_009749</name>
</gene>
<dbReference type="InterPro" id="IPR000198">
    <property type="entry name" value="RhoGAP_dom"/>
</dbReference>
<comment type="subcellular location">
    <subcellularLocation>
        <location evidence="2">Cytoplasmic vesicle</location>
        <location evidence="2">Phagosome membrane</location>
    </subcellularLocation>
    <subcellularLocation>
        <location evidence="1">Early endosome membrane</location>
    </subcellularLocation>
</comment>
<dbReference type="InterPro" id="IPR048869">
    <property type="entry name" value="OCRL-1_2_ASH"/>
</dbReference>
<reference evidence="7" key="1">
    <citation type="submission" date="2020-12" db="EMBL/GenBank/DDBJ databases">
        <title>Metabolic potential, ecology and presence of endohyphal bacteria is reflected in genomic diversity of Mucoromycotina.</title>
        <authorList>
            <person name="Muszewska A."/>
            <person name="Okrasinska A."/>
            <person name="Steczkiewicz K."/>
            <person name="Drgas O."/>
            <person name="Orlowska M."/>
            <person name="Perlinska-Lenart U."/>
            <person name="Aleksandrzak-Piekarczyk T."/>
            <person name="Szatraj K."/>
            <person name="Zielenkiewicz U."/>
            <person name="Pilsyk S."/>
            <person name="Malc E."/>
            <person name="Mieczkowski P."/>
            <person name="Kruszewska J.S."/>
            <person name="Biernat P."/>
            <person name="Pawlowska J."/>
        </authorList>
    </citation>
    <scope>NUCLEOTIDE SEQUENCE</scope>
    <source>
        <strain evidence="7">WA0000017839</strain>
    </source>
</reference>
<dbReference type="GO" id="GO:0031901">
    <property type="term" value="C:early endosome membrane"/>
    <property type="evidence" value="ECO:0007669"/>
    <property type="project" value="UniProtKB-SubCell"/>
</dbReference>
<dbReference type="SMART" id="SM00128">
    <property type="entry name" value="IPPc"/>
    <property type="match status" value="1"/>
</dbReference>
<evidence type="ECO:0000313" key="7">
    <source>
        <dbReference type="EMBL" id="KAG2197033.1"/>
    </source>
</evidence>
<dbReference type="Pfam" id="PF22669">
    <property type="entry name" value="Exo_endo_phos2"/>
    <property type="match status" value="1"/>
</dbReference>
<dbReference type="OrthoDB" id="7862313at2759"/>
<keyword evidence="8" id="KW-1185">Reference proteome</keyword>
<keyword evidence="4" id="KW-0968">Cytoplasmic vesicle</keyword>
<accession>A0A8H7UYR7</accession>
<feature type="compositionally biased region" description="Polar residues" evidence="5">
    <location>
        <begin position="14"/>
        <end position="27"/>
    </location>
</feature>
<evidence type="ECO:0000256" key="1">
    <source>
        <dbReference type="ARBA" id="ARBA00004146"/>
    </source>
</evidence>
<dbReference type="SUPFAM" id="SSF48350">
    <property type="entry name" value="GTPase activation domain, GAP"/>
    <property type="match status" value="1"/>
</dbReference>
<dbReference type="EMBL" id="JAEPRD010000135">
    <property type="protein sequence ID" value="KAG2197033.1"/>
    <property type="molecule type" value="Genomic_DNA"/>
</dbReference>
<evidence type="ECO:0000256" key="5">
    <source>
        <dbReference type="SAM" id="MobiDB-lite"/>
    </source>
</evidence>
<dbReference type="GO" id="GO:0007165">
    <property type="term" value="P:signal transduction"/>
    <property type="evidence" value="ECO:0007669"/>
    <property type="project" value="InterPro"/>
</dbReference>
<dbReference type="Gene3D" id="2.60.40.10">
    <property type="entry name" value="Immunoglobulins"/>
    <property type="match status" value="1"/>
</dbReference>
<dbReference type="PANTHER" id="PTHR11200">
    <property type="entry name" value="INOSITOL 5-PHOSPHATASE"/>
    <property type="match status" value="1"/>
</dbReference>
<dbReference type="Pfam" id="PF21310">
    <property type="entry name" value="OCRL-like_ASH"/>
    <property type="match status" value="1"/>
</dbReference>
<feature type="region of interest" description="Disordered" evidence="5">
    <location>
        <begin position="10"/>
        <end position="52"/>
    </location>
</feature>
<dbReference type="InterPro" id="IPR013783">
    <property type="entry name" value="Ig-like_fold"/>
</dbReference>
<evidence type="ECO:0000256" key="3">
    <source>
        <dbReference type="ARBA" id="ARBA00022753"/>
    </source>
</evidence>
<evidence type="ECO:0000259" key="6">
    <source>
        <dbReference type="PROSITE" id="PS50238"/>
    </source>
</evidence>
<dbReference type="Proteomes" id="UP000603453">
    <property type="component" value="Unassembled WGS sequence"/>
</dbReference>
<dbReference type="PROSITE" id="PS50238">
    <property type="entry name" value="RHOGAP"/>
    <property type="match status" value="1"/>
</dbReference>
<evidence type="ECO:0000256" key="2">
    <source>
        <dbReference type="ARBA" id="ARBA00004580"/>
    </source>
</evidence>
<dbReference type="InterPro" id="IPR046985">
    <property type="entry name" value="IP5"/>
</dbReference>
<dbReference type="AlphaFoldDB" id="A0A8H7UYR7"/>
<keyword evidence="3" id="KW-0967">Endosome</keyword>
<dbReference type="Gene3D" id="3.60.10.10">
    <property type="entry name" value="Endonuclease/exonuclease/phosphatase"/>
    <property type="match status" value="1"/>
</dbReference>